<dbReference type="InterPro" id="IPR036761">
    <property type="entry name" value="TTHA0802/YceI-like_sf"/>
</dbReference>
<dbReference type="Gene3D" id="2.40.128.110">
    <property type="entry name" value="Lipid/polyisoprenoid-binding, YceI-like"/>
    <property type="match status" value="1"/>
</dbReference>
<proteinExistence type="inferred from homology"/>
<dbReference type="InterPro" id="IPR007372">
    <property type="entry name" value="Lipid/polyisoprenoid-bd_YceI"/>
</dbReference>
<reference evidence="3 4" key="2">
    <citation type="journal article" date="2013" name="Genome Announc.">
        <title>Genome Sequence of Growth-Improving Paenibacillus mucilaginosus Strain KNP414.</title>
        <authorList>
            <person name="Lu J.J."/>
            <person name="Wang J.F."/>
            <person name="Hu X.F."/>
        </authorList>
    </citation>
    <scope>NUCLEOTIDE SEQUENCE [LARGE SCALE GENOMIC DNA]</scope>
    <source>
        <strain evidence="3 4">KNP414</strain>
    </source>
</reference>
<evidence type="ECO:0000256" key="1">
    <source>
        <dbReference type="ARBA" id="ARBA00008812"/>
    </source>
</evidence>
<evidence type="ECO:0000313" key="4">
    <source>
        <dbReference type="Proteomes" id="UP000006620"/>
    </source>
</evidence>
<evidence type="ECO:0000313" key="3">
    <source>
        <dbReference type="EMBL" id="AEI46335.1"/>
    </source>
</evidence>
<dbReference type="RefSeq" id="WP_013921482.1">
    <property type="nucleotide sequence ID" value="NC_015690.1"/>
</dbReference>
<dbReference type="KEGG" id="pms:KNP414_07850"/>
<dbReference type="AlphaFoldDB" id="F8FIV7"/>
<gene>
    <name evidence="3" type="ordered locus">KNP414_07850</name>
</gene>
<organism evidence="3 4">
    <name type="scientific">Paenibacillus mucilaginosus (strain KNP414)</name>
    <dbReference type="NCBI Taxonomy" id="1036673"/>
    <lineage>
        <taxon>Bacteria</taxon>
        <taxon>Bacillati</taxon>
        <taxon>Bacillota</taxon>
        <taxon>Bacilli</taxon>
        <taxon>Bacillales</taxon>
        <taxon>Paenibacillaceae</taxon>
        <taxon>Paenibacillus</taxon>
    </lineage>
</organism>
<dbReference type="Proteomes" id="UP000006620">
    <property type="component" value="Chromosome"/>
</dbReference>
<accession>F8FIV7</accession>
<dbReference type="EMBL" id="CP002869">
    <property type="protein sequence ID" value="AEI46335.1"/>
    <property type="molecule type" value="Genomic_DNA"/>
</dbReference>
<dbReference type="HOGENOM" id="CLU_1174499_0_0_9"/>
<dbReference type="PANTHER" id="PTHR34406:SF1">
    <property type="entry name" value="PROTEIN YCEI"/>
    <property type="match status" value="1"/>
</dbReference>
<dbReference type="SMART" id="SM00867">
    <property type="entry name" value="YceI"/>
    <property type="match status" value="1"/>
</dbReference>
<evidence type="ECO:0000259" key="2">
    <source>
        <dbReference type="SMART" id="SM00867"/>
    </source>
</evidence>
<comment type="similarity">
    <text evidence="1">Belongs to the UPF0312 family.</text>
</comment>
<name>F8FIV7_PAEMK</name>
<sequence>MKQKMIALSAGVIVVLVGAYAAYDYFAGNHVTVQEVIPANASVQASGGAAVDASKLNGEWKIQPESKVYFSVTTSKETVNFESGEVQGQWTLDVSDLSKNAASASIEIAKVQSGNATRDSHVAGEKFLNAAAFPKAEFKAKSFEGLPKEWKEGEKVTFDLPGTLTVKGVSKDVTFKTDALYSGGTIKLEGSSVVTFEDFGLKNPHAVVVDTENNITLQLRLVMAK</sequence>
<feature type="domain" description="Lipid/polyisoprenoid-binding YceI-like" evidence="2">
    <location>
        <begin position="59"/>
        <end position="222"/>
    </location>
</feature>
<dbReference type="Pfam" id="PF04264">
    <property type="entry name" value="YceI"/>
    <property type="match status" value="1"/>
</dbReference>
<reference evidence="4" key="1">
    <citation type="submission" date="2011-06" db="EMBL/GenBank/DDBJ databases">
        <title>Complete genome sequence of Paenibacillus mucilaginosus KNP414.</title>
        <authorList>
            <person name="Wang J."/>
            <person name="Hu S."/>
            <person name="Hu X."/>
            <person name="Zhang B."/>
            <person name="Dong D."/>
            <person name="Zhang S."/>
            <person name="Zhao K."/>
            <person name="Wu D."/>
        </authorList>
    </citation>
    <scope>NUCLEOTIDE SEQUENCE [LARGE SCALE GENOMIC DNA]</scope>
    <source>
        <strain evidence="4">KNP414</strain>
    </source>
</reference>
<dbReference type="PATRIC" id="fig|1036673.3.peg.7321"/>
<dbReference type="PANTHER" id="PTHR34406">
    <property type="entry name" value="PROTEIN YCEI"/>
    <property type="match status" value="1"/>
</dbReference>
<dbReference type="SUPFAM" id="SSF101874">
    <property type="entry name" value="YceI-like"/>
    <property type="match status" value="1"/>
</dbReference>
<protein>
    <recommendedName>
        <fullName evidence="2">Lipid/polyisoprenoid-binding YceI-like domain-containing protein</fullName>
    </recommendedName>
</protein>